<comment type="caution">
    <text evidence="3">The sequence shown here is derived from an EMBL/GenBank/DDBJ whole genome shotgun (WGS) entry which is preliminary data.</text>
</comment>
<dbReference type="PATRIC" id="fig|1195236.3.peg.282"/>
<name>S0FQ39_RUMCE</name>
<dbReference type="eggNOG" id="COG2508">
    <property type="taxonomic scope" value="Bacteria"/>
</dbReference>
<reference evidence="3 4" key="1">
    <citation type="journal article" date="2013" name="Genome Announc.">
        <title>Draft Genome Sequence of the Cellulolytic, Mesophilic, Anaerobic Bacterium Clostridium termitidis Strain CT1112 (DSM 5398).</title>
        <authorList>
            <person name="Lal S."/>
            <person name="Ramachandran U."/>
            <person name="Zhang X."/>
            <person name="Munir R."/>
            <person name="Sparling R."/>
            <person name="Levin D.B."/>
        </authorList>
    </citation>
    <scope>NUCLEOTIDE SEQUENCE [LARGE SCALE GENOMIC DNA]</scope>
    <source>
        <strain evidence="3 4">CT1112</strain>
    </source>
</reference>
<organism evidence="3 4">
    <name type="scientific">Ruminiclostridium cellobioparum subsp. termitidis CT1112</name>
    <dbReference type="NCBI Taxonomy" id="1195236"/>
    <lineage>
        <taxon>Bacteria</taxon>
        <taxon>Bacillati</taxon>
        <taxon>Bacillota</taxon>
        <taxon>Clostridia</taxon>
        <taxon>Eubacteriales</taxon>
        <taxon>Oscillospiraceae</taxon>
        <taxon>Ruminiclostridium</taxon>
    </lineage>
</organism>
<accession>S0FQ39</accession>
<dbReference type="PANTHER" id="PTHR33744">
    <property type="entry name" value="CARBOHYDRATE DIACID REGULATOR"/>
    <property type="match status" value="1"/>
</dbReference>
<dbReference type="Pfam" id="PF07905">
    <property type="entry name" value="PucR"/>
    <property type="match status" value="1"/>
</dbReference>
<dbReference type="InterPro" id="IPR051448">
    <property type="entry name" value="CdaR-like_regulators"/>
</dbReference>
<protein>
    <submittedName>
        <fullName evidence="3">Purine catabolism regulatory protein-like family</fullName>
    </submittedName>
</protein>
<dbReference type="RefSeq" id="WP_004623138.1">
    <property type="nucleotide sequence ID" value="NZ_AORV01000009.1"/>
</dbReference>
<evidence type="ECO:0000259" key="2">
    <source>
        <dbReference type="Pfam" id="PF13556"/>
    </source>
</evidence>
<evidence type="ECO:0000313" key="4">
    <source>
        <dbReference type="Proteomes" id="UP000014155"/>
    </source>
</evidence>
<dbReference type="Gene3D" id="1.10.10.2840">
    <property type="entry name" value="PucR C-terminal helix-turn-helix domain"/>
    <property type="match status" value="1"/>
</dbReference>
<keyword evidence="4" id="KW-1185">Reference proteome</keyword>
<dbReference type="Pfam" id="PF13556">
    <property type="entry name" value="HTH_30"/>
    <property type="match status" value="1"/>
</dbReference>
<evidence type="ECO:0000313" key="3">
    <source>
        <dbReference type="EMBL" id="EMS73977.1"/>
    </source>
</evidence>
<feature type="domain" description="PucR C-terminal helix-turn-helix" evidence="2">
    <location>
        <begin position="309"/>
        <end position="364"/>
    </location>
</feature>
<dbReference type="STRING" id="1195236.CTER_5482"/>
<evidence type="ECO:0000259" key="1">
    <source>
        <dbReference type="Pfam" id="PF07905"/>
    </source>
</evidence>
<dbReference type="PANTHER" id="PTHR33744:SF1">
    <property type="entry name" value="DNA-BINDING TRANSCRIPTIONAL ACTIVATOR ADER"/>
    <property type="match status" value="1"/>
</dbReference>
<dbReference type="InterPro" id="IPR012914">
    <property type="entry name" value="PucR_dom"/>
</dbReference>
<gene>
    <name evidence="3" type="ORF">CTER_5482</name>
</gene>
<feature type="domain" description="Purine catabolism PurC-like" evidence="1">
    <location>
        <begin position="19"/>
        <end position="124"/>
    </location>
</feature>
<proteinExistence type="predicted"/>
<dbReference type="InterPro" id="IPR042070">
    <property type="entry name" value="PucR_C-HTH_sf"/>
</dbReference>
<sequence length="372" mass="42808">MRTQVSELYEHAKEKYRLVLHGGQAGLNNSASWVYLAEDIQNISFLKGGELVITTGLFTQSGVKLYDFISALVTRNCSGILINVGKYLKPQDITPEILELCDIAVFPVFTMPWEVHLVDIMQDFSILLLHNNQREEHLDASFLSALYQSPVQENLLRTMNQFGFATASDYRIMVIQNLQDITRLTSPLNSYGLKYHIFEHDHLHVLIYNVSSGKLSLNGLIDLICFCDSIKLGLGDTIHSLAEISLCYKRARFSLAAAVFWNRQYINFDDLGIFQILFCSSDPVLLQTIYKRHLGVLEQYDAEHDSDYMKTLRIFLLSDCNILETASRMHTHRNTIVYRMRKIKDLLNSELDNSEVKFNLLMAFYLKEYFSI</sequence>
<dbReference type="Proteomes" id="UP000014155">
    <property type="component" value="Unassembled WGS sequence"/>
</dbReference>
<dbReference type="AlphaFoldDB" id="S0FQ39"/>
<dbReference type="InterPro" id="IPR025736">
    <property type="entry name" value="PucR_C-HTH_dom"/>
</dbReference>
<dbReference type="EMBL" id="AORV01000009">
    <property type="protein sequence ID" value="EMS73977.1"/>
    <property type="molecule type" value="Genomic_DNA"/>
</dbReference>